<evidence type="ECO:0000256" key="1">
    <source>
        <dbReference type="SAM" id="Coils"/>
    </source>
</evidence>
<feature type="coiled-coil region" evidence="1">
    <location>
        <begin position="5"/>
        <end position="32"/>
    </location>
</feature>
<evidence type="ECO:0000313" key="2">
    <source>
        <dbReference type="EMBL" id="KAF6154940.1"/>
    </source>
</evidence>
<gene>
    <name evidence="2" type="ORF">GIB67_018377</name>
</gene>
<dbReference type="OrthoDB" id="1939546at2759"/>
<reference evidence="2 3" key="1">
    <citation type="journal article" date="2020" name="IScience">
        <title>Genome Sequencing of the Endangered Kingdonia uniflora (Circaeasteraceae, Ranunculales) Reveals Potential Mechanisms of Evolutionary Specialization.</title>
        <authorList>
            <person name="Sun Y."/>
            <person name="Deng T."/>
            <person name="Zhang A."/>
            <person name="Moore M.J."/>
            <person name="Landis J.B."/>
            <person name="Lin N."/>
            <person name="Zhang H."/>
            <person name="Zhang X."/>
            <person name="Huang J."/>
            <person name="Zhang X."/>
            <person name="Sun H."/>
            <person name="Wang H."/>
        </authorList>
    </citation>
    <scope>NUCLEOTIDE SEQUENCE [LARGE SCALE GENOMIC DNA]</scope>
    <source>
        <strain evidence="2">TB1705</strain>
        <tissue evidence="2">Leaf</tissue>
    </source>
</reference>
<proteinExistence type="predicted"/>
<dbReference type="EMBL" id="JACGCM010001448">
    <property type="protein sequence ID" value="KAF6154940.1"/>
    <property type="molecule type" value="Genomic_DNA"/>
</dbReference>
<organism evidence="2 3">
    <name type="scientific">Kingdonia uniflora</name>
    <dbReference type="NCBI Taxonomy" id="39325"/>
    <lineage>
        <taxon>Eukaryota</taxon>
        <taxon>Viridiplantae</taxon>
        <taxon>Streptophyta</taxon>
        <taxon>Embryophyta</taxon>
        <taxon>Tracheophyta</taxon>
        <taxon>Spermatophyta</taxon>
        <taxon>Magnoliopsida</taxon>
        <taxon>Ranunculales</taxon>
        <taxon>Circaeasteraceae</taxon>
        <taxon>Kingdonia</taxon>
    </lineage>
</organism>
<evidence type="ECO:0000313" key="3">
    <source>
        <dbReference type="Proteomes" id="UP000541444"/>
    </source>
</evidence>
<name>A0A7J7MJG3_9MAGN</name>
<comment type="caution">
    <text evidence="2">The sequence shown here is derived from an EMBL/GenBank/DDBJ whole genome shotgun (WGS) entry which is preliminary data.</text>
</comment>
<dbReference type="Proteomes" id="UP000541444">
    <property type="component" value="Unassembled WGS sequence"/>
</dbReference>
<dbReference type="PANTHER" id="PTHR47270">
    <property type="entry name" value="PROTEIN MLP1-LIKE"/>
    <property type="match status" value="1"/>
</dbReference>
<protein>
    <submittedName>
        <fullName evidence="2">Uncharacterized protein</fullName>
    </submittedName>
</protein>
<accession>A0A7J7MJG3</accession>
<keyword evidence="1" id="KW-0175">Coiled coil</keyword>
<dbReference type="AlphaFoldDB" id="A0A7J7MJG3"/>
<sequence>MIKENEALKEKVQELERDCNELTDENLNLILKLKGSNGGTFFNSSSNELQESLIELLKLQICHLEQRLESEMLNEGVYVSDQLIDL</sequence>
<keyword evidence="3" id="KW-1185">Reference proteome</keyword>
<dbReference type="PANTHER" id="PTHR47270:SF3">
    <property type="entry name" value="HYPOTETICAL PROTEIN"/>
    <property type="match status" value="1"/>
</dbReference>